<reference evidence="4" key="1">
    <citation type="submission" date="2018-09" db="EMBL/GenBank/DDBJ databases">
        <title>Acidovorax cavernicola nov. sp. isolated from Gruta de las Maravillas (Aracena, Spain).</title>
        <authorList>
            <person name="Jurado V."/>
            <person name="Gutierrez-Patricio S."/>
            <person name="Gonzalez-Pimentel J.L."/>
            <person name="Miller A.Z."/>
            <person name="Laiz L."/>
            <person name="Saiz-Jimenez C."/>
        </authorList>
    </citation>
    <scope>NUCLEOTIDE SEQUENCE [LARGE SCALE GENOMIC DNA]</scope>
    <source>
        <strain evidence="4">1011MAR3C25</strain>
    </source>
</reference>
<evidence type="ECO:0000256" key="1">
    <source>
        <dbReference type="SAM" id="MobiDB-lite"/>
    </source>
</evidence>
<gene>
    <name evidence="3" type="ORF">D3P04_08955</name>
</gene>
<comment type="caution">
    <text evidence="3">The sequence shown here is derived from an EMBL/GenBank/DDBJ whole genome shotgun (WGS) entry which is preliminary data.</text>
</comment>
<keyword evidence="2" id="KW-1133">Transmembrane helix</keyword>
<keyword evidence="2" id="KW-0812">Transmembrane</keyword>
<evidence type="ECO:0000256" key="2">
    <source>
        <dbReference type="SAM" id="Phobius"/>
    </source>
</evidence>
<dbReference type="InterPro" id="IPR012666">
    <property type="entry name" value="CbtA_put"/>
</dbReference>
<feature type="transmembrane region" description="Helical" evidence="2">
    <location>
        <begin position="215"/>
        <end position="238"/>
    </location>
</feature>
<feature type="transmembrane region" description="Helical" evidence="2">
    <location>
        <begin position="121"/>
        <end position="141"/>
    </location>
</feature>
<dbReference type="Proteomes" id="UP000284202">
    <property type="component" value="Unassembled WGS sequence"/>
</dbReference>
<sequence>MLARLLTSALIAGAAAGLIAALMQLVFVQPVLLHAELYEGGELTHFAAEGGHDHDHGHGAVTDAAPSGDHAVPPETGGIDPARDGLSVLFSILVYAGYALLLTGAIALAENRGHRVTPREGLLWGLAGFIAVQLAPAFGLAPELPGMAAADITQREIWWLVTVLLSAGALWLIAFGRNWAAWGVAIVMAALPHLIGAPHPVELTGPTPPELAAQFAGRALGVGLVVWVLLGLFTASLWSRARG</sequence>
<feature type="transmembrane region" description="Helical" evidence="2">
    <location>
        <begin position="88"/>
        <end position="109"/>
    </location>
</feature>
<accession>A0A418SY79</accession>
<feature type="transmembrane region" description="Helical" evidence="2">
    <location>
        <begin position="179"/>
        <end position="195"/>
    </location>
</feature>
<dbReference type="Pfam" id="PF09490">
    <property type="entry name" value="CbtA"/>
    <property type="match status" value="1"/>
</dbReference>
<evidence type="ECO:0000313" key="4">
    <source>
        <dbReference type="Proteomes" id="UP000284202"/>
    </source>
</evidence>
<proteinExistence type="predicted"/>
<dbReference type="AlphaFoldDB" id="A0A418SY79"/>
<keyword evidence="4" id="KW-1185">Reference proteome</keyword>
<feature type="region of interest" description="Disordered" evidence="1">
    <location>
        <begin position="48"/>
        <end position="69"/>
    </location>
</feature>
<evidence type="ECO:0000313" key="3">
    <source>
        <dbReference type="EMBL" id="RJE85868.1"/>
    </source>
</evidence>
<feature type="transmembrane region" description="Helical" evidence="2">
    <location>
        <begin position="157"/>
        <end position="174"/>
    </location>
</feature>
<dbReference type="OrthoDB" id="9813640at2"/>
<organism evidence="3 4">
    <name type="scientific">Paracoccus onubensis</name>
    <dbReference type="NCBI Taxonomy" id="1675788"/>
    <lineage>
        <taxon>Bacteria</taxon>
        <taxon>Pseudomonadati</taxon>
        <taxon>Pseudomonadota</taxon>
        <taxon>Alphaproteobacteria</taxon>
        <taxon>Rhodobacterales</taxon>
        <taxon>Paracoccaceae</taxon>
        <taxon>Paracoccus</taxon>
    </lineage>
</organism>
<keyword evidence="2" id="KW-0472">Membrane</keyword>
<protein>
    <submittedName>
        <fullName evidence="3">Cobalt transporter</fullName>
    </submittedName>
</protein>
<name>A0A418SY79_9RHOB</name>
<dbReference type="RefSeq" id="WP_119748002.1">
    <property type="nucleotide sequence ID" value="NZ_QZCG01000005.1"/>
</dbReference>
<dbReference type="EMBL" id="QZCG01000005">
    <property type="protein sequence ID" value="RJE85868.1"/>
    <property type="molecule type" value="Genomic_DNA"/>
</dbReference>
<dbReference type="NCBIfam" id="TIGR02458">
    <property type="entry name" value="CbtA"/>
    <property type="match status" value="1"/>
</dbReference>